<dbReference type="PANTHER" id="PTHR37017:SF11">
    <property type="entry name" value="ESTERASE_LIPASE_THIOESTERASE DOMAIN-CONTAINING PROTEIN"/>
    <property type="match status" value="1"/>
</dbReference>
<dbReference type="InterPro" id="IPR000073">
    <property type="entry name" value="AB_hydrolase_1"/>
</dbReference>
<gene>
    <name evidence="2" type="ORF">SAMN05443550_104187</name>
</gene>
<dbReference type="PRINTS" id="PR00111">
    <property type="entry name" value="ABHYDROLASE"/>
</dbReference>
<organism evidence="2 3">
    <name type="scientific">Pedobacter hartonius</name>
    <dbReference type="NCBI Taxonomy" id="425514"/>
    <lineage>
        <taxon>Bacteria</taxon>
        <taxon>Pseudomonadati</taxon>
        <taxon>Bacteroidota</taxon>
        <taxon>Sphingobacteriia</taxon>
        <taxon>Sphingobacteriales</taxon>
        <taxon>Sphingobacteriaceae</taxon>
        <taxon>Pedobacter</taxon>
    </lineage>
</organism>
<dbReference type="EMBL" id="FNRA01000004">
    <property type="protein sequence ID" value="SEA63754.1"/>
    <property type="molecule type" value="Genomic_DNA"/>
</dbReference>
<protein>
    <submittedName>
        <fullName evidence="2">Pimeloyl-ACP methyl ester carboxylesterase</fullName>
    </submittedName>
</protein>
<name>A0A1H4CTV5_9SPHI</name>
<keyword evidence="3" id="KW-1185">Reference proteome</keyword>
<reference evidence="2 3" key="1">
    <citation type="submission" date="2016-10" db="EMBL/GenBank/DDBJ databases">
        <authorList>
            <person name="de Groot N.N."/>
        </authorList>
    </citation>
    <scope>NUCLEOTIDE SEQUENCE [LARGE SCALE GENOMIC DNA]</scope>
    <source>
        <strain evidence="2 3">DSM 19033</strain>
    </source>
</reference>
<sequence length="295" mass="32183">MCLYIHAKFAEYNSTQMKMFIRKQITKPLFHMVIMAMASLLTFSSCSKDDNNNGHSAKTFVLVHGSFQAPYAWQFVKARLEALGQKVVVVELPGHGQDQTDPKTISIKTYRDKVVQAITAINGPVVLVGHSLGGAVITAVTDTIPERVEKLVYLAGFVPANNQSILDLTMMDPNSLFGPALTFSAAGATASIANDKIVSVFAQDGNDQVKKLLMDNNRPEPIAAQADKLILKNPSFAAVPKYYIQTTQDHAVTIDLQKKMISAAGIMNVYSVDSGHCPMLTQPDKVSDLLLQISR</sequence>
<dbReference type="Gene3D" id="3.40.50.1820">
    <property type="entry name" value="alpha/beta hydrolase"/>
    <property type="match status" value="1"/>
</dbReference>
<feature type="domain" description="AB hydrolase-1" evidence="1">
    <location>
        <begin position="60"/>
        <end position="288"/>
    </location>
</feature>
<evidence type="ECO:0000259" key="1">
    <source>
        <dbReference type="Pfam" id="PF12697"/>
    </source>
</evidence>
<dbReference type="SUPFAM" id="SSF53474">
    <property type="entry name" value="alpha/beta-Hydrolases"/>
    <property type="match status" value="1"/>
</dbReference>
<dbReference type="STRING" id="425514.SAMN05443550_104187"/>
<dbReference type="Pfam" id="PF12697">
    <property type="entry name" value="Abhydrolase_6"/>
    <property type="match status" value="1"/>
</dbReference>
<proteinExistence type="predicted"/>
<dbReference type="InterPro" id="IPR052897">
    <property type="entry name" value="Sec-Metab_Biosynth_Hydrolase"/>
</dbReference>
<evidence type="ECO:0000313" key="2">
    <source>
        <dbReference type="EMBL" id="SEA63754.1"/>
    </source>
</evidence>
<dbReference type="InterPro" id="IPR029058">
    <property type="entry name" value="AB_hydrolase_fold"/>
</dbReference>
<evidence type="ECO:0000313" key="3">
    <source>
        <dbReference type="Proteomes" id="UP000198850"/>
    </source>
</evidence>
<dbReference type="Proteomes" id="UP000198850">
    <property type="component" value="Unassembled WGS sequence"/>
</dbReference>
<dbReference type="AlphaFoldDB" id="A0A1H4CTV5"/>
<accession>A0A1H4CTV5</accession>
<dbReference type="PANTHER" id="PTHR37017">
    <property type="entry name" value="AB HYDROLASE-1 DOMAIN-CONTAINING PROTEIN-RELATED"/>
    <property type="match status" value="1"/>
</dbReference>